<dbReference type="Proteomes" id="UP000611640">
    <property type="component" value="Chromosome"/>
</dbReference>
<reference evidence="2 3" key="1">
    <citation type="submission" date="2020-08" db="EMBL/GenBank/DDBJ databases">
        <title>Whole genome shotgun sequence of Actinocatenispora thailandica NBRC 105041.</title>
        <authorList>
            <person name="Komaki H."/>
            <person name="Tamura T."/>
        </authorList>
    </citation>
    <scope>NUCLEOTIDE SEQUENCE [LARGE SCALE GENOMIC DNA]</scope>
    <source>
        <strain evidence="2 3">NBRC 105041</strain>
    </source>
</reference>
<dbReference type="AlphaFoldDB" id="A0A7R7HZF1"/>
<protein>
    <submittedName>
        <fullName evidence="2">Uncharacterized protein</fullName>
    </submittedName>
</protein>
<evidence type="ECO:0000256" key="1">
    <source>
        <dbReference type="SAM" id="MobiDB-lite"/>
    </source>
</evidence>
<sequence>MPWNTWNTPTMSSIVAANIVPPRAHDRAVLDWLMTVPPPPVRPCLGRRTPPPTRHDTTVPDPDAPVLTRCG</sequence>
<gene>
    <name evidence="2" type="ORF">Athai_47970</name>
</gene>
<organism evidence="2 3">
    <name type="scientific">Actinocatenispora thailandica</name>
    <dbReference type="NCBI Taxonomy" id="227318"/>
    <lineage>
        <taxon>Bacteria</taxon>
        <taxon>Bacillati</taxon>
        <taxon>Actinomycetota</taxon>
        <taxon>Actinomycetes</taxon>
        <taxon>Micromonosporales</taxon>
        <taxon>Micromonosporaceae</taxon>
        <taxon>Actinocatenispora</taxon>
    </lineage>
</organism>
<dbReference type="KEGG" id="atl:Athai_47970"/>
<accession>A0A7R7HZF1</accession>
<keyword evidence="3" id="KW-1185">Reference proteome</keyword>
<feature type="region of interest" description="Disordered" evidence="1">
    <location>
        <begin position="40"/>
        <end position="71"/>
    </location>
</feature>
<evidence type="ECO:0000313" key="3">
    <source>
        <dbReference type="Proteomes" id="UP000611640"/>
    </source>
</evidence>
<evidence type="ECO:0000313" key="2">
    <source>
        <dbReference type="EMBL" id="BCJ37294.1"/>
    </source>
</evidence>
<proteinExistence type="predicted"/>
<name>A0A7R7HZF1_9ACTN</name>
<dbReference type="EMBL" id="AP023355">
    <property type="protein sequence ID" value="BCJ37294.1"/>
    <property type="molecule type" value="Genomic_DNA"/>
</dbReference>